<dbReference type="SMART" id="SM01204">
    <property type="entry name" value="FIST_C"/>
    <property type="match status" value="1"/>
</dbReference>
<dbReference type="GO" id="GO:0052621">
    <property type="term" value="F:diguanylate cyclase activity"/>
    <property type="evidence" value="ECO:0007669"/>
    <property type="project" value="TreeGrafter"/>
</dbReference>
<keyword evidence="3" id="KW-0378">Hydrolase</keyword>
<dbReference type="AlphaFoldDB" id="A0A644WA82"/>
<dbReference type="InterPro" id="IPR029787">
    <property type="entry name" value="Nucleotide_cyclase"/>
</dbReference>
<dbReference type="CDD" id="cd01949">
    <property type="entry name" value="GGDEF"/>
    <property type="match status" value="1"/>
</dbReference>
<reference evidence="3" key="1">
    <citation type="submission" date="2019-08" db="EMBL/GenBank/DDBJ databases">
        <authorList>
            <person name="Kucharzyk K."/>
            <person name="Murdoch R.W."/>
            <person name="Higgins S."/>
            <person name="Loffler F."/>
        </authorList>
    </citation>
    <scope>NUCLEOTIDE SEQUENCE</scope>
</reference>
<feature type="region of interest" description="Disordered" evidence="1">
    <location>
        <begin position="384"/>
        <end position="412"/>
    </location>
</feature>
<dbReference type="PANTHER" id="PTHR45138">
    <property type="entry name" value="REGULATORY COMPONENTS OF SENSORY TRANSDUCTION SYSTEM"/>
    <property type="match status" value="1"/>
</dbReference>
<dbReference type="PROSITE" id="PS50887">
    <property type="entry name" value="GGDEF"/>
    <property type="match status" value="1"/>
</dbReference>
<protein>
    <submittedName>
        <fullName evidence="3">Cyclic di-GMP phosphodiesterase CdpA</fullName>
        <ecNumber evidence="3">3.1.4.52</ecNumber>
    </submittedName>
</protein>
<comment type="caution">
    <text evidence="3">The sequence shown here is derived from an EMBL/GenBank/DDBJ whole genome shotgun (WGS) entry which is preliminary data.</text>
</comment>
<dbReference type="Pfam" id="PF08495">
    <property type="entry name" value="FIST"/>
    <property type="match status" value="1"/>
</dbReference>
<dbReference type="Gene3D" id="3.30.70.270">
    <property type="match status" value="1"/>
</dbReference>
<dbReference type="PANTHER" id="PTHR45138:SF9">
    <property type="entry name" value="DIGUANYLATE CYCLASE DGCM-RELATED"/>
    <property type="match status" value="1"/>
</dbReference>
<gene>
    <name evidence="3" type="primary">cdpA_3</name>
    <name evidence="3" type="ORF">SDC9_45690</name>
</gene>
<name>A0A644WA82_9ZZZZ</name>
<dbReference type="EC" id="3.1.4.52" evidence="3"/>
<organism evidence="3">
    <name type="scientific">bioreactor metagenome</name>
    <dbReference type="NCBI Taxonomy" id="1076179"/>
    <lineage>
        <taxon>unclassified sequences</taxon>
        <taxon>metagenomes</taxon>
        <taxon>ecological metagenomes</taxon>
    </lineage>
</organism>
<dbReference type="InterPro" id="IPR050469">
    <property type="entry name" value="Diguanylate_Cyclase"/>
</dbReference>
<dbReference type="Pfam" id="PF00990">
    <property type="entry name" value="GGDEF"/>
    <property type="match status" value="1"/>
</dbReference>
<dbReference type="InterPro" id="IPR043128">
    <property type="entry name" value="Rev_trsase/Diguanyl_cyclase"/>
</dbReference>
<proteinExistence type="predicted"/>
<dbReference type="InterPro" id="IPR013702">
    <property type="entry name" value="FIST_domain_N"/>
</dbReference>
<dbReference type="FunFam" id="3.30.70.270:FF:000001">
    <property type="entry name" value="Diguanylate cyclase domain protein"/>
    <property type="match status" value="1"/>
</dbReference>
<dbReference type="Pfam" id="PF10442">
    <property type="entry name" value="FIST_C"/>
    <property type="match status" value="1"/>
</dbReference>
<dbReference type="SMART" id="SM00897">
    <property type="entry name" value="FIST"/>
    <property type="match status" value="1"/>
</dbReference>
<sequence length="604" mass="67884">MQNKALGRTVAVKSYYHVVHDVVTLELFLDSLEIRSNTQSARSVLVQVFSSQTDKNYIESIIKTVYDKIPAAILVGTTTAGEIIHGSLMTGSIVLSVLFFDHSVVYPIALPCSSGSESETGQRLIREIGETGPDVAGVLLFATTMSINMSAFFKGMSREGIGFPVFGGGAGIYNRTDKGFIFCGETFMNQGVTAVVFSGRNLQIYARSYLGWKPLSKEMTITDADGMLVKSVDNVCAFDIYHRYLDIEDDKEFFDNVLEFPFLLERDGETVVRVPSYVDEHNGIYFISDLETGEKCRIGYGDPEIIIRDSKTMQKEMSDFDPDAIFLYSCICRRFLMQSDVNFETYPYEAIAPTAGFYTYGEFYGHKDKVQYLNSSIVIAGMREGGKEKNKNKERRQKTIPPPTPSEFDPYSNKHNRIVSRLLHFIKAVTSELEQANKELTRLSTTDKLTQINNRLMLDDILQSEIGRSERYQRNFSIILMDIDNFKHVNDNFGHITGDEVLISMANILKENVRKNDAVGRWGGDEFLIVLLETDSDKASLVAEKIRTIINSAVFSVPERLSCSFGTANYIKGDSKDKLLVRADKALYEAKNSGRNKVVFRASN</sequence>
<evidence type="ECO:0000256" key="1">
    <source>
        <dbReference type="SAM" id="MobiDB-lite"/>
    </source>
</evidence>
<dbReference type="InterPro" id="IPR019494">
    <property type="entry name" value="FIST_C"/>
</dbReference>
<accession>A0A644WA82</accession>
<dbReference type="EMBL" id="VSSQ01000668">
    <property type="protein sequence ID" value="MPL99472.1"/>
    <property type="molecule type" value="Genomic_DNA"/>
</dbReference>
<evidence type="ECO:0000259" key="2">
    <source>
        <dbReference type="PROSITE" id="PS50887"/>
    </source>
</evidence>
<dbReference type="NCBIfam" id="TIGR00254">
    <property type="entry name" value="GGDEF"/>
    <property type="match status" value="1"/>
</dbReference>
<feature type="domain" description="GGDEF" evidence="2">
    <location>
        <begin position="474"/>
        <end position="603"/>
    </location>
</feature>
<dbReference type="InterPro" id="IPR000160">
    <property type="entry name" value="GGDEF_dom"/>
</dbReference>
<dbReference type="GO" id="GO:0071111">
    <property type="term" value="F:cyclic-guanylate-specific phosphodiesterase activity"/>
    <property type="evidence" value="ECO:0007669"/>
    <property type="project" value="UniProtKB-EC"/>
</dbReference>
<dbReference type="SMART" id="SM00267">
    <property type="entry name" value="GGDEF"/>
    <property type="match status" value="1"/>
</dbReference>
<dbReference type="SUPFAM" id="SSF55073">
    <property type="entry name" value="Nucleotide cyclase"/>
    <property type="match status" value="1"/>
</dbReference>
<evidence type="ECO:0000313" key="3">
    <source>
        <dbReference type="EMBL" id="MPL99472.1"/>
    </source>
</evidence>